<proteinExistence type="predicted"/>
<dbReference type="InterPro" id="IPR057695">
    <property type="entry name" value="DUF7935"/>
</dbReference>
<keyword evidence="1" id="KW-1133">Transmembrane helix</keyword>
<dbReference type="Pfam" id="PF25589">
    <property type="entry name" value="DUF7935"/>
    <property type="match status" value="1"/>
</dbReference>
<dbReference type="EMBL" id="JBHUOZ010000003">
    <property type="protein sequence ID" value="MFD2921088.1"/>
    <property type="molecule type" value="Genomic_DNA"/>
</dbReference>
<evidence type="ECO:0000313" key="3">
    <source>
        <dbReference type="Proteomes" id="UP001597511"/>
    </source>
</evidence>
<gene>
    <name evidence="2" type="ORF">ACFS6H_15285</name>
</gene>
<keyword evidence="1" id="KW-0472">Membrane</keyword>
<organism evidence="2 3">
    <name type="scientific">Terrimonas rubra</name>
    <dbReference type="NCBI Taxonomy" id="1035890"/>
    <lineage>
        <taxon>Bacteria</taxon>
        <taxon>Pseudomonadati</taxon>
        <taxon>Bacteroidota</taxon>
        <taxon>Chitinophagia</taxon>
        <taxon>Chitinophagales</taxon>
        <taxon>Chitinophagaceae</taxon>
        <taxon>Terrimonas</taxon>
    </lineage>
</organism>
<evidence type="ECO:0000256" key="1">
    <source>
        <dbReference type="SAM" id="Phobius"/>
    </source>
</evidence>
<feature type="transmembrane region" description="Helical" evidence="1">
    <location>
        <begin position="6"/>
        <end position="26"/>
    </location>
</feature>
<dbReference type="RefSeq" id="WP_386100714.1">
    <property type="nucleotide sequence ID" value="NZ_JBHUOZ010000003.1"/>
</dbReference>
<keyword evidence="1" id="KW-0812">Transmembrane</keyword>
<name>A0ABW6A6W5_9BACT</name>
<evidence type="ECO:0000313" key="2">
    <source>
        <dbReference type="EMBL" id="MFD2921088.1"/>
    </source>
</evidence>
<dbReference type="Proteomes" id="UP001597511">
    <property type="component" value="Unassembled WGS sequence"/>
</dbReference>
<comment type="caution">
    <text evidence="2">The sequence shown here is derived from an EMBL/GenBank/DDBJ whole genome shotgun (WGS) entry which is preliminary data.</text>
</comment>
<protein>
    <submittedName>
        <fullName evidence="2">Uncharacterized protein</fullName>
    </submittedName>
</protein>
<keyword evidence="3" id="KW-1185">Reference proteome</keyword>
<sequence>MDLVTVSLIVALLALVIAVIAIILVMQNKQASVKKQAEPVPAAGHQFTSSPLQLQAYERLVMLTERIAIPHLINRLNLSGISAAEMRALLIENTKQEYEYNSSQQIYVSQQAWEAVRNFKDQNITLINRIAGTLPPEASGYDLNKKILEALVTQNLSDVHNMVLEALNFEAKRLMK</sequence>
<accession>A0ABW6A6W5</accession>
<reference evidence="3" key="1">
    <citation type="journal article" date="2019" name="Int. J. Syst. Evol. Microbiol.">
        <title>The Global Catalogue of Microorganisms (GCM) 10K type strain sequencing project: providing services to taxonomists for standard genome sequencing and annotation.</title>
        <authorList>
            <consortium name="The Broad Institute Genomics Platform"/>
            <consortium name="The Broad Institute Genome Sequencing Center for Infectious Disease"/>
            <person name="Wu L."/>
            <person name="Ma J."/>
        </authorList>
    </citation>
    <scope>NUCLEOTIDE SEQUENCE [LARGE SCALE GENOMIC DNA]</scope>
    <source>
        <strain evidence="3">KCTC 23299</strain>
    </source>
</reference>